<gene>
    <name evidence="11" type="ORF">POM88_040277</name>
</gene>
<protein>
    <recommendedName>
        <fullName evidence="13">Tubulin/FtsZ 2-layer sandwich domain-containing protein</fullName>
    </recommendedName>
</protein>
<reference evidence="11" key="2">
    <citation type="submission" date="2023-05" db="EMBL/GenBank/DDBJ databases">
        <authorList>
            <person name="Schelkunov M.I."/>
        </authorList>
    </citation>
    <scope>NUCLEOTIDE SEQUENCE</scope>
    <source>
        <strain evidence="11">Hsosn_3</strain>
        <tissue evidence="11">Leaf</tissue>
    </source>
</reference>
<evidence type="ECO:0008006" key="13">
    <source>
        <dbReference type="Google" id="ProtNLM"/>
    </source>
</evidence>
<dbReference type="GO" id="GO:0005200">
    <property type="term" value="F:structural constituent of cytoskeleton"/>
    <property type="evidence" value="ECO:0007669"/>
    <property type="project" value="InterPro"/>
</dbReference>
<evidence type="ECO:0000256" key="7">
    <source>
        <dbReference type="ARBA" id="ARBA00023134"/>
    </source>
</evidence>
<evidence type="ECO:0000313" key="11">
    <source>
        <dbReference type="EMBL" id="KAK1364716.1"/>
    </source>
</evidence>
<dbReference type="InterPro" id="IPR008280">
    <property type="entry name" value="Tub_FtsZ_C"/>
</dbReference>
<dbReference type="FunFam" id="1.10.287.600:FF:000013">
    <property type="entry name" value="Tubulin beta chain"/>
    <property type="match status" value="1"/>
</dbReference>
<evidence type="ECO:0000256" key="6">
    <source>
        <dbReference type="ARBA" id="ARBA00022741"/>
    </source>
</evidence>
<dbReference type="GO" id="GO:0005525">
    <property type="term" value="F:GTP binding"/>
    <property type="evidence" value="ECO:0007669"/>
    <property type="project" value="UniProtKB-KW"/>
</dbReference>
<evidence type="ECO:0000256" key="9">
    <source>
        <dbReference type="ARBA" id="ARBA00034296"/>
    </source>
</evidence>
<dbReference type="GO" id="GO:0005874">
    <property type="term" value="C:microtubule"/>
    <property type="evidence" value="ECO:0007669"/>
    <property type="project" value="UniProtKB-KW"/>
</dbReference>
<keyword evidence="4" id="KW-0963">Cytoplasm</keyword>
<evidence type="ECO:0000256" key="10">
    <source>
        <dbReference type="SAM" id="MobiDB-lite"/>
    </source>
</evidence>
<dbReference type="InterPro" id="IPR002453">
    <property type="entry name" value="Beta_tubulin"/>
</dbReference>
<evidence type="ECO:0000256" key="8">
    <source>
        <dbReference type="ARBA" id="ARBA00023212"/>
    </source>
</evidence>
<evidence type="ECO:0000256" key="4">
    <source>
        <dbReference type="ARBA" id="ARBA00022490"/>
    </source>
</evidence>
<comment type="subunit">
    <text evidence="3">Dimer of alpha and beta chains. A typical microtubule is a hollow water-filled tube with an outer diameter of 25 nm and an inner diameter of 15 nM. Alpha-beta heterodimers associate head-to-tail to form protofilaments running lengthwise along the microtubule wall with the beta-tubulin subunit facing the microtubule plus end conferring a structural polarity. Microtubules usually have 13 protofilaments but different protofilament numbers can be found in some organisms and specialized cells.</text>
</comment>
<dbReference type="Proteomes" id="UP001237642">
    <property type="component" value="Unassembled WGS sequence"/>
</dbReference>
<sequence>MPQRKEVSLTALLSWTEWVSQNMGIDALIPISTKLGDFNYVFRRIIVAVEHPHLSIPETEAGKSRKQYHQLINRSVMRVSEQFTTVFRRKAFLHWYTSEGMNEMEFTEAESNMNDLVSEYHRYQDATADEDEYYEDDEEEEAHQDM</sequence>
<accession>A0AAD8HCX0</accession>
<reference evidence="11" key="1">
    <citation type="submission" date="2023-02" db="EMBL/GenBank/DDBJ databases">
        <title>Genome of toxic invasive species Heracleum sosnowskyi carries increased number of genes despite the absence of recent whole-genome duplications.</title>
        <authorList>
            <person name="Schelkunov M."/>
            <person name="Shtratnikova V."/>
            <person name="Makarenko M."/>
            <person name="Klepikova A."/>
            <person name="Omelchenko D."/>
            <person name="Novikova G."/>
            <person name="Obukhova E."/>
            <person name="Bogdanov V."/>
            <person name="Penin A."/>
            <person name="Logacheva M."/>
        </authorList>
    </citation>
    <scope>NUCLEOTIDE SEQUENCE</scope>
    <source>
        <strain evidence="11">Hsosn_3</strain>
        <tissue evidence="11">Leaf</tissue>
    </source>
</reference>
<feature type="region of interest" description="Disordered" evidence="10">
    <location>
        <begin position="127"/>
        <end position="146"/>
    </location>
</feature>
<organism evidence="11 12">
    <name type="scientific">Heracleum sosnowskyi</name>
    <dbReference type="NCBI Taxonomy" id="360622"/>
    <lineage>
        <taxon>Eukaryota</taxon>
        <taxon>Viridiplantae</taxon>
        <taxon>Streptophyta</taxon>
        <taxon>Embryophyta</taxon>
        <taxon>Tracheophyta</taxon>
        <taxon>Spermatophyta</taxon>
        <taxon>Magnoliopsida</taxon>
        <taxon>eudicotyledons</taxon>
        <taxon>Gunneridae</taxon>
        <taxon>Pentapetalae</taxon>
        <taxon>asterids</taxon>
        <taxon>campanulids</taxon>
        <taxon>Apiales</taxon>
        <taxon>Apiaceae</taxon>
        <taxon>Apioideae</taxon>
        <taxon>apioid superclade</taxon>
        <taxon>Tordylieae</taxon>
        <taxon>Tordyliinae</taxon>
        <taxon>Heracleum</taxon>
    </lineage>
</organism>
<comment type="caution">
    <text evidence="11">The sequence shown here is derived from an EMBL/GenBank/DDBJ whole genome shotgun (WGS) entry which is preliminary data.</text>
</comment>
<keyword evidence="8" id="KW-0206">Cytoskeleton</keyword>
<evidence type="ECO:0000256" key="2">
    <source>
        <dbReference type="ARBA" id="ARBA00009636"/>
    </source>
</evidence>
<dbReference type="AlphaFoldDB" id="A0AAD8HCX0"/>
<dbReference type="EMBL" id="JAUIZM010000009">
    <property type="protein sequence ID" value="KAK1364716.1"/>
    <property type="molecule type" value="Genomic_DNA"/>
</dbReference>
<dbReference type="PRINTS" id="PR01163">
    <property type="entry name" value="BETATUBULIN"/>
</dbReference>
<evidence type="ECO:0000256" key="5">
    <source>
        <dbReference type="ARBA" id="ARBA00022701"/>
    </source>
</evidence>
<dbReference type="GO" id="GO:0003924">
    <property type="term" value="F:GTPase activity"/>
    <property type="evidence" value="ECO:0007669"/>
    <property type="project" value="InterPro"/>
</dbReference>
<name>A0AAD8HCX0_9APIA</name>
<comment type="function">
    <text evidence="9">Tubulin is the major constituent of microtubules, a cylinder consisting of laterally associated linear protofilaments composed of alpha- and beta-tubulin heterodimers. Microtubules grow by the addition of GTP-tubulin dimers to the microtubule end, where a stabilizing cap forms. Below the cap, tubulin dimers are in GDP-bound state, owing to GTPase activity of alpha-tubulin.</text>
</comment>
<evidence type="ECO:0000313" key="12">
    <source>
        <dbReference type="Proteomes" id="UP001237642"/>
    </source>
</evidence>
<comment type="similarity">
    <text evidence="2">Belongs to the tubulin family.</text>
</comment>
<comment type="subcellular location">
    <subcellularLocation>
        <location evidence="1">Cytoplasm</location>
        <location evidence="1">Cytoskeleton</location>
    </subcellularLocation>
</comment>
<dbReference type="PANTHER" id="PTHR36527">
    <property type="entry name" value="OS01G0282866 PROTEIN"/>
    <property type="match status" value="1"/>
</dbReference>
<proteinExistence type="inferred from homology"/>
<keyword evidence="7" id="KW-0342">GTP-binding</keyword>
<keyword evidence="6" id="KW-0547">Nucleotide-binding</keyword>
<dbReference type="Gene3D" id="1.10.287.600">
    <property type="entry name" value="Helix hairpin bin"/>
    <property type="match status" value="1"/>
</dbReference>
<evidence type="ECO:0000256" key="3">
    <source>
        <dbReference type="ARBA" id="ARBA00011747"/>
    </source>
</evidence>
<keyword evidence="12" id="KW-1185">Reference proteome</keyword>
<dbReference type="PANTHER" id="PTHR36527:SF8">
    <property type="entry name" value="TUBULIN BETA-4B CHAIN"/>
    <property type="match status" value="1"/>
</dbReference>
<dbReference type="GO" id="GO:0007017">
    <property type="term" value="P:microtubule-based process"/>
    <property type="evidence" value="ECO:0007669"/>
    <property type="project" value="InterPro"/>
</dbReference>
<dbReference type="SUPFAM" id="SSF55307">
    <property type="entry name" value="Tubulin C-terminal domain-like"/>
    <property type="match status" value="1"/>
</dbReference>
<keyword evidence="5" id="KW-0493">Microtubule</keyword>
<dbReference type="InterPro" id="IPR023123">
    <property type="entry name" value="Tubulin_C"/>
</dbReference>
<evidence type="ECO:0000256" key="1">
    <source>
        <dbReference type="ARBA" id="ARBA00004245"/>
    </source>
</evidence>